<evidence type="ECO:0000313" key="5">
    <source>
        <dbReference type="Proteomes" id="UP000887577"/>
    </source>
</evidence>
<feature type="compositionally biased region" description="Low complexity" evidence="3">
    <location>
        <begin position="20"/>
        <end position="39"/>
    </location>
</feature>
<dbReference type="PRINTS" id="PR00452">
    <property type="entry name" value="SH3DOMAIN"/>
</dbReference>
<name>A0A914Y3E4_9BILA</name>
<dbReference type="PROSITE" id="PS50002">
    <property type="entry name" value="SH3"/>
    <property type="match status" value="1"/>
</dbReference>
<dbReference type="Pfam" id="PF00018">
    <property type="entry name" value="SH3_1"/>
    <property type="match status" value="1"/>
</dbReference>
<dbReference type="AlphaFoldDB" id="A0A914Y3E4"/>
<dbReference type="InterPro" id="IPR001452">
    <property type="entry name" value="SH3_domain"/>
</dbReference>
<evidence type="ECO:0000256" key="1">
    <source>
        <dbReference type="ARBA" id="ARBA00022443"/>
    </source>
</evidence>
<dbReference type="CDD" id="cd11845">
    <property type="entry name" value="SH3_Src_like"/>
    <property type="match status" value="1"/>
</dbReference>
<evidence type="ECO:0000313" key="6">
    <source>
        <dbReference type="WBParaSite" id="PSU_v2.g13295.t1"/>
    </source>
</evidence>
<protein>
    <submittedName>
        <fullName evidence="6">SH3 domain-containing protein</fullName>
    </submittedName>
</protein>
<dbReference type="WBParaSite" id="PSU_v2.g13295.t1">
    <property type="protein sequence ID" value="PSU_v2.g13295.t1"/>
    <property type="gene ID" value="PSU_v2.g13295"/>
</dbReference>
<dbReference type="SMART" id="SM00326">
    <property type="entry name" value="SH3"/>
    <property type="match status" value="1"/>
</dbReference>
<feature type="domain" description="SH3" evidence="4">
    <location>
        <begin position="84"/>
        <end position="145"/>
    </location>
</feature>
<accession>A0A914Y3E4</accession>
<keyword evidence="5" id="KW-1185">Reference proteome</keyword>
<sequence>MGGCVSTQKHAGEAYLPNLPGTSSGIPGIPGTTSSSIPGANGMINRYDGTPKMYHVNSGSFAPASGRMMDSPRLERQQSNQQVQAVPTLIALYGYESRSEGDLSFEKGAVMMLLDGSNSDWWYVRNEKTMETGYVPRNFVAKFKTLESEE</sequence>
<evidence type="ECO:0000256" key="3">
    <source>
        <dbReference type="SAM" id="MobiDB-lite"/>
    </source>
</evidence>
<keyword evidence="1 2" id="KW-0728">SH3 domain</keyword>
<evidence type="ECO:0000256" key="2">
    <source>
        <dbReference type="PROSITE-ProRule" id="PRU00192"/>
    </source>
</evidence>
<dbReference type="Proteomes" id="UP000887577">
    <property type="component" value="Unplaced"/>
</dbReference>
<dbReference type="Gene3D" id="2.30.30.40">
    <property type="entry name" value="SH3 Domains"/>
    <property type="match status" value="1"/>
</dbReference>
<dbReference type="InterPro" id="IPR036028">
    <property type="entry name" value="SH3-like_dom_sf"/>
</dbReference>
<organism evidence="5 6">
    <name type="scientific">Panagrolaimus superbus</name>
    <dbReference type="NCBI Taxonomy" id="310955"/>
    <lineage>
        <taxon>Eukaryota</taxon>
        <taxon>Metazoa</taxon>
        <taxon>Ecdysozoa</taxon>
        <taxon>Nematoda</taxon>
        <taxon>Chromadorea</taxon>
        <taxon>Rhabditida</taxon>
        <taxon>Tylenchina</taxon>
        <taxon>Panagrolaimomorpha</taxon>
        <taxon>Panagrolaimoidea</taxon>
        <taxon>Panagrolaimidae</taxon>
        <taxon>Panagrolaimus</taxon>
    </lineage>
</organism>
<feature type="region of interest" description="Disordered" evidence="3">
    <location>
        <begin position="14"/>
        <end position="40"/>
    </location>
</feature>
<dbReference type="SUPFAM" id="SSF50044">
    <property type="entry name" value="SH3-domain"/>
    <property type="match status" value="1"/>
</dbReference>
<reference evidence="6" key="1">
    <citation type="submission" date="2022-11" db="UniProtKB">
        <authorList>
            <consortium name="WormBaseParasite"/>
        </authorList>
    </citation>
    <scope>IDENTIFICATION</scope>
</reference>
<evidence type="ECO:0000259" key="4">
    <source>
        <dbReference type="PROSITE" id="PS50002"/>
    </source>
</evidence>
<proteinExistence type="predicted"/>